<comment type="caution">
    <text evidence="3">The sequence shown here is derived from an EMBL/GenBank/DDBJ whole genome shotgun (WGS) entry which is preliminary data.</text>
</comment>
<accession>A0A2P5CR48</accession>
<evidence type="ECO:0000313" key="4">
    <source>
        <dbReference type="Proteomes" id="UP000237105"/>
    </source>
</evidence>
<dbReference type="GO" id="GO:0035493">
    <property type="term" value="P:SNARE complex assembly"/>
    <property type="evidence" value="ECO:0007669"/>
    <property type="project" value="TreeGrafter"/>
</dbReference>
<dbReference type="PANTHER" id="PTHR15157:SF5">
    <property type="entry name" value="UV RADIATION RESISTANCE-ASSOCIATED GENE PROTEIN"/>
    <property type="match status" value="1"/>
</dbReference>
<dbReference type="EMBL" id="JXTB01000104">
    <property type="protein sequence ID" value="PON63501.1"/>
    <property type="molecule type" value="Genomic_DNA"/>
</dbReference>
<protein>
    <submittedName>
        <fullName evidence="3">UV radiation resistance protein/autophagy-related protein</fullName>
    </submittedName>
</protein>
<keyword evidence="4" id="KW-1185">Reference proteome</keyword>
<gene>
    <name evidence="3" type="ORF">PanWU01x14_131650</name>
</gene>
<evidence type="ECO:0000256" key="1">
    <source>
        <dbReference type="ARBA" id="ARBA00023054"/>
    </source>
</evidence>
<organism evidence="3 4">
    <name type="scientific">Parasponia andersonii</name>
    <name type="common">Sponia andersonii</name>
    <dbReference type="NCBI Taxonomy" id="3476"/>
    <lineage>
        <taxon>Eukaryota</taxon>
        <taxon>Viridiplantae</taxon>
        <taxon>Streptophyta</taxon>
        <taxon>Embryophyta</taxon>
        <taxon>Tracheophyta</taxon>
        <taxon>Spermatophyta</taxon>
        <taxon>Magnoliopsida</taxon>
        <taxon>eudicotyledons</taxon>
        <taxon>Gunneridae</taxon>
        <taxon>Pentapetalae</taxon>
        <taxon>rosids</taxon>
        <taxon>fabids</taxon>
        <taxon>Rosales</taxon>
        <taxon>Cannabaceae</taxon>
        <taxon>Parasponia</taxon>
    </lineage>
</organism>
<dbReference type="PANTHER" id="PTHR15157">
    <property type="entry name" value="UV RADIATION RESISTANCE-ASSOCIATED GENE PROTEIN"/>
    <property type="match status" value="1"/>
</dbReference>
<feature type="coiled-coil region" evidence="2">
    <location>
        <begin position="67"/>
        <end position="94"/>
    </location>
</feature>
<dbReference type="Proteomes" id="UP000237105">
    <property type="component" value="Unassembled WGS sequence"/>
</dbReference>
<dbReference type="OrthoDB" id="2019752at2759"/>
<dbReference type="AlphaFoldDB" id="A0A2P5CR48"/>
<reference evidence="4" key="1">
    <citation type="submission" date="2016-06" db="EMBL/GenBank/DDBJ databases">
        <title>Parallel loss of symbiosis genes in relatives of nitrogen-fixing non-legume Parasponia.</title>
        <authorList>
            <person name="Van Velzen R."/>
            <person name="Holmer R."/>
            <person name="Bu F."/>
            <person name="Rutten L."/>
            <person name="Van Zeijl A."/>
            <person name="Liu W."/>
            <person name="Santuari L."/>
            <person name="Cao Q."/>
            <person name="Sharma T."/>
            <person name="Shen D."/>
            <person name="Roswanjaya Y."/>
            <person name="Wardhani T."/>
            <person name="Kalhor M.S."/>
            <person name="Jansen J."/>
            <person name="Van den Hoogen J."/>
            <person name="Gungor B."/>
            <person name="Hartog M."/>
            <person name="Hontelez J."/>
            <person name="Verver J."/>
            <person name="Yang W.-C."/>
            <person name="Schijlen E."/>
            <person name="Repin R."/>
            <person name="Schilthuizen M."/>
            <person name="Schranz E."/>
            <person name="Heidstra R."/>
            <person name="Miyata K."/>
            <person name="Fedorova E."/>
            <person name="Kohlen W."/>
            <person name="Bisseling T."/>
            <person name="Smit S."/>
            <person name="Geurts R."/>
        </authorList>
    </citation>
    <scope>NUCLEOTIDE SEQUENCE [LARGE SCALE GENOMIC DNA]</scope>
    <source>
        <strain evidence="4">cv. WU1-14</strain>
    </source>
</reference>
<proteinExistence type="predicted"/>
<sequence length="474" mass="52898">MNRKTTSHCAICENPNLASICSVCVNYRLADHYNTLKASKSRRDLLYSRLKEVLLAKGKADDQVSWRVSQNEKLAKLREKHRCAKEQLAQGKARMERIRYDLKVKSGVLESALSMLQNNHVDQLEKFYPNFICTQTLGHMAITSERLHKQSVVIKQICKLFPQRRVIIDGGRKDGSSGQYDQICNARLPRALDPHSVPSEELAASLGYMVQLLNLVVQILAAPALHNSGFAGSCSRIWQRDSYWDARPSSRSNEYPLFIPRQNYCSTSGENSWSDRSSSNFGVTSIESERKGRLDSSGSFNYSSASPHSVETHKDLQKGITLLKKSVACITTYCYNSLGLDVPSEASTFEAFAKLLATLSSSKELRSVCSIKSACSRSNKQVQQLNKSVWNVNSAISSASLLDSAASTKNNCENNLPNPATSFLYAMELSDVGKNESLFDGWDLVEHATFPPPPSQCEDIEHWTRAMFIDVTKK</sequence>
<dbReference type="STRING" id="3476.A0A2P5CR48"/>
<dbReference type="GO" id="GO:0000323">
    <property type="term" value="C:lytic vacuole"/>
    <property type="evidence" value="ECO:0007669"/>
    <property type="project" value="TreeGrafter"/>
</dbReference>
<dbReference type="Pfam" id="PF10186">
    <property type="entry name" value="ATG14"/>
    <property type="match status" value="1"/>
</dbReference>
<keyword evidence="1 2" id="KW-0175">Coiled coil</keyword>
<dbReference type="GO" id="GO:0005768">
    <property type="term" value="C:endosome"/>
    <property type="evidence" value="ECO:0007669"/>
    <property type="project" value="TreeGrafter"/>
</dbReference>
<dbReference type="GO" id="GO:0032991">
    <property type="term" value="C:protein-containing complex"/>
    <property type="evidence" value="ECO:0007669"/>
    <property type="project" value="UniProtKB-ARBA"/>
</dbReference>
<dbReference type="GO" id="GO:0000149">
    <property type="term" value="F:SNARE binding"/>
    <property type="evidence" value="ECO:0007669"/>
    <property type="project" value="TreeGrafter"/>
</dbReference>
<dbReference type="InterPro" id="IPR018791">
    <property type="entry name" value="UV_resistance/autophagy_Atg14"/>
</dbReference>
<evidence type="ECO:0000313" key="3">
    <source>
        <dbReference type="EMBL" id="PON63501.1"/>
    </source>
</evidence>
<evidence type="ECO:0000256" key="2">
    <source>
        <dbReference type="SAM" id="Coils"/>
    </source>
</evidence>
<name>A0A2P5CR48_PARAD</name>